<evidence type="ECO:0000256" key="4">
    <source>
        <dbReference type="ARBA" id="ARBA00023002"/>
    </source>
</evidence>
<sequence>MITRYDVLIVGGGHGGAQTAIALRQQGFRGSIAIVGDEPHPPYERPPLSKEYLARDKDFSRILIRPEKFWSDKEIDLLLGQKVIEIEVEAHRALLANGSAIQYSNMVWSAGGAPRRLTCSGHDARGVHTVRTRADVDALMAELANVKHVVVIGAGFIGLEAAAVLTKLGKSVTVVEAQDRVLARVAGEPLSRFFEAEHRSHGVDLRLCTSVDCIEQRDGLAVGVRLASGEILPCEMIIVGIGITPAVAPLIEAGATGANGVEVDEHCRTSLPDVFAIGDCAAHRSQYADGALVRVESVQNASDQAIIVAKAIRGVPEPYSAIPWFWSNQYDLKLQTVGLSTGYEMAIVRGDLANRNFTVIYVSNNRIIALDCVNRTKDYVQGKALIQTGVDVSNLDLTDDRVPLKQFGCAT</sequence>
<dbReference type="Gene3D" id="3.30.390.30">
    <property type="match status" value="1"/>
</dbReference>
<keyword evidence="4" id="KW-0560">Oxidoreductase</keyword>
<dbReference type="SUPFAM" id="SSF51905">
    <property type="entry name" value="FAD/NAD(P)-binding domain"/>
    <property type="match status" value="2"/>
</dbReference>
<evidence type="ECO:0000256" key="2">
    <source>
        <dbReference type="ARBA" id="ARBA00022630"/>
    </source>
</evidence>
<dbReference type="AlphaFoldDB" id="A0A2W5B328"/>
<evidence type="ECO:0000259" key="6">
    <source>
        <dbReference type="Pfam" id="PF14759"/>
    </source>
</evidence>
<dbReference type="PRINTS" id="PR00368">
    <property type="entry name" value="FADPNR"/>
</dbReference>
<evidence type="ECO:0000313" key="8">
    <source>
        <dbReference type="Proteomes" id="UP000248614"/>
    </source>
</evidence>
<dbReference type="Pfam" id="PF14759">
    <property type="entry name" value="Reductase_C"/>
    <property type="match status" value="1"/>
</dbReference>
<dbReference type="SUPFAM" id="SSF55424">
    <property type="entry name" value="FAD/NAD-linked reductases, dimerisation (C-terminal) domain"/>
    <property type="match status" value="1"/>
</dbReference>
<dbReference type="EMBL" id="QFNF01000038">
    <property type="protein sequence ID" value="PZO75028.1"/>
    <property type="molecule type" value="Genomic_DNA"/>
</dbReference>
<evidence type="ECO:0000259" key="5">
    <source>
        <dbReference type="Pfam" id="PF07992"/>
    </source>
</evidence>
<dbReference type="InterPro" id="IPR036188">
    <property type="entry name" value="FAD/NAD-bd_sf"/>
</dbReference>
<dbReference type="InterPro" id="IPR016156">
    <property type="entry name" value="FAD/NAD-linked_Rdtase_dimer_sf"/>
</dbReference>
<dbReference type="InterPro" id="IPR023753">
    <property type="entry name" value="FAD/NAD-binding_dom"/>
</dbReference>
<dbReference type="Gene3D" id="3.50.50.60">
    <property type="entry name" value="FAD/NAD(P)-binding domain"/>
    <property type="match status" value="2"/>
</dbReference>
<evidence type="ECO:0000256" key="1">
    <source>
        <dbReference type="ARBA" id="ARBA00001974"/>
    </source>
</evidence>
<dbReference type="InterPro" id="IPR050446">
    <property type="entry name" value="FAD-oxidoreductase/Apoptosis"/>
</dbReference>
<organism evidence="7 8">
    <name type="scientific">Sphingomonas hengshuiensis</name>
    <dbReference type="NCBI Taxonomy" id="1609977"/>
    <lineage>
        <taxon>Bacteria</taxon>
        <taxon>Pseudomonadati</taxon>
        <taxon>Pseudomonadota</taxon>
        <taxon>Alphaproteobacteria</taxon>
        <taxon>Sphingomonadales</taxon>
        <taxon>Sphingomonadaceae</taxon>
        <taxon>Sphingomonas</taxon>
    </lineage>
</organism>
<reference evidence="7 8" key="1">
    <citation type="submission" date="2017-08" db="EMBL/GenBank/DDBJ databases">
        <title>Infants hospitalized years apart are colonized by the same room-sourced microbial strains.</title>
        <authorList>
            <person name="Brooks B."/>
            <person name="Olm M.R."/>
            <person name="Firek B.A."/>
            <person name="Baker R."/>
            <person name="Thomas B.C."/>
            <person name="Morowitz M.J."/>
            <person name="Banfield J.F."/>
        </authorList>
    </citation>
    <scope>NUCLEOTIDE SEQUENCE [LARGE SCALE GENOMIC DNA]</scope>
    <source>
        <strain evidence="7">S2_018_000_R3_110</strain>
    </source>
</reference>
<feature type="domain" description="Reductase C-terminal" evidence="6">
    <location>
        <begin position="324"/>
        <end position="407"/>
    </location>
</feature>
<comment type="caution">
    <text evidence="7">The sequence shown here is derived from an EMBL/GenBank/DDBJ whole genome shotgun (WGS) entry which is preliminary data.</text>
</comment>
<keyword evidence="2" id="KW-0285">Flavoprotein</keyword>
<dbReference type="InterPro" id="IPR028202">
    <property type="entry name" value="Reductase_C"/>
</dbReference>
<name>A0A2W5B328_9SPHN</name>
<evidence type="ECO:0000313" key="7">
    <source>
        <dbReference type="EMBL" id="PZO75028.1"/>
    </source>
</evidence>
<proteinExistence type="predicted"/>
<dbReference type="PANTHER" id="PTHR43557:SF2">
    <property type="entry name" value="RIESKE DOMAIN-CONTAINING PROTEIN-RELATED"/>
    <property type="match status" value="1"/>
</dbReference>
<protein>
    <submittedName>
        <fullName evidence="7">Pyridine nucleotide-disulfide oxidoreductase</fullName>
    </submittedName>
</protein>
<dbReference type="GO" id="GO:0005737">
    <property type="term" value="C:cytoplasm"/>
    <property type="evidence" value="ECO:0007669"/>
    <property type="project" value="TreeGrafter"/>
</dbReference>
<dbReference type="PANTHER" id="PTHR43557">
    <property type="entry name" value="APOPTOSIS-INDUCING FACTOR 1"/>
    <property type="match status" value="1"/>
</dbReference>
<feature type="domain" description="FAD/NAD(P)-binding" evidence="5">
    <location>
        <begin position="5"/>
        <end position="305"/>
    </location>
</feature>
<keyword evidence="3" id="KW-0274">FAD</keyword>
<comment type="cofactor">
    <cofactor evidence="1">
        <name>FAD</name>
        <dbReference type="ChEBI" id="CHEBI:57692"/>
    </cofactor>
</comment>
<evidence type="ECO:0000256" key="3">
    <source>
        <dbReference type="ARBA" id="ARBA00022827"/>
    </source>
</evidence>
<dbReference type="PRINTS" id="PR00411">
    <property type="entry name" value="PNDRDTASEI"/>
</dbReference>
<gene>
    <name evidence="7" type="ORF">DI632_12745</name>
</gene>
<dbReference type="Pfam" id="PF07992">
    <property type="entry name" value="Pyr_redox_2"/>
    <property type="match status" value="1"/>
</dbReference>
<dbReference type="Proteomes" id="UP000248614">
    <property type="component" value="Unassembled WGS sequence"/>
</dbReference>
<dbReference type="GO" id="GO:0016651">
    <property type="term" value="F:oxidoreductase activity, acting on NAD(P)H"/>
    <property type="evidence" value="ECO:0007669"/>
    <property type="project" value="TreeGrafter"/>
</dbReference>
<accession>A0A2W5B328</accession>